<comment type="caution">
    <text evidence="1">The sequence shown here is derived from an EMBL/GenBank/DDBJ whole genome shotgun (WGS) entry which is preliminary data.</text>
</comment>
<gene>
    <name evidence="1" type="ORF">ACFOUT_12480</name>
</gene>
<evidence type="ECO:0000313" key="2">
    <source>
        <dbReference type="Proteomes" id="UP001595814"/>
    </source>
</evidence>
<dbReference type="EMBL" id="JBHSAW010000010">
    <property type="protein sequence ID" value="MFC4096695.1"/>
    <property type="molecule type" value="Genomic_DNA"/>
</dbReference>
<reference evidence="2" key="1">
    <citation type="journal article" date="2019" name="Int. J. Syst. Evol. Microbiol.">
        <title>The Global Catalogue of Microorganisms (GCM) 10K type strain sequencing project: providing services to taxonomists for standard genome sequencing and annotation.</title>
        <authorList>
            <consortium name="The Broad Institute Genomics Platform"/>
            <consortium name="The Broad Institute Genome Sequencing Center for Infectious Disease"/>
            <person name="Wu L."/>
            <person name="Ma J."/>
        </authorList>
    </citation>
    <scope>NUCLEOTIDE SEQUENCE [LARGE SCALE GENOMIC DNA]</scope>
    <source>
        <strain evidence="2">CECT 7477</strain>
    </source>
</reference>
<protein>
    <submittedName>
        <fullName evidence="1">Uncharacterized protein</fullName>
    </submittedName>
</protein>
<sequence length="108" mass="12647">MVNDFNLHKIESISEDLLEMTQVFDKSLSHIDIKERFKIRAKSAFYQTLSSLMTEVTSFKQYTTINSSQLKDLKRKINNLLRLADETGIDKSNEKLLNRIQVNSNFQF</sequence>
<dbReference type="Proteomes" id="UP001595814">
    <property type="component" value="Unassembled WGS sequence"/>
</dbReference>
<proteinExistence type="predicted"/>
<name>A0ABV8JUB2_9FLAO</name>
<organism evidence="1 2">
    <name type="scientific">Euzebyella saccharophila</name>
    <dbReference type="NCBI Taxonomy" id="679664"/>
    <lineage>
        <taxon>Bacteria</taxon>
        <taxon>Pseudomonadati</taxon>
        <taxon>Bacteroidota</taxon>
        <taxon>Flavobacteriia</taxon>
        <taxon>Flavobacteriales</taxon>
        <taxon>Flavobacteriaceae</taxon>
        <taxon>Euzebyella</taxon>
    </lineage>
</organism>
<evidence type="ECO:0000313" key="1">
    <source>
        <dbReference type="EMBL" id="MFC4096695.1"/>
    </source>
</evidence>
<accession>A0ABV8JUB2</accession>
<keyword evidence="2" id="KW-1185">Reference proteome</keyword>
<dbReference type="RefSeq" id="WP_192461444.1">
    <property type="nucleotide sequence ID" value="NZ_JACYFJ010000002.1"/>
</dbReference>